<protein>
    <recommendedName>
        <fullName evidence="3">Glycine cleavage system H protein</fullName>
    </recommendedName>
</protein>
<organism evidence="6 7">
    <name type="scientific">Pseudohaliea rubra DSM 19751</name>
    <dbReference type="NCBI Taxonomy" id="1265313"/>
    <lineage>
        <taxon>Bacteria</taxon>
        <taxon>Pseudomonadati</taxon>
        <taxon>Pseudomonadota</taxon>
        <taxon>Gammaproteobacteria</taxon>
        <taxon>Cellvibrionales</taxon>
        <taxon>Halieaceae</taxon>
        <taxon>Pseudohaliea</taxon>
    </lineage>
</organism>
<comment type="cofactor">
    <cofactor evidence="3">
        <name>(R)-lipoate</name>
        <dbReference type="ChEBI" id="CHEBI:83088"/>
    </cofactor>
    <text evidence="3">Binds 1 lipoyl cofactor covalently.</text>
</comment>
<evidence type="ECO:0000256" key="3">
    <source>
        <dbReference type="HAMAP-Rule" id="MF_00272"/>
    </source>
</evidence>
<dbReference type="eggNOG" id="COG0509">
    <property type="taxonomic scope" value="Bacteria"/>
</dbReference>
<dbReference type="Pfam" id="PF01597">
    <property type="entry name" value="GCV_H"/>
    <property type="match status" value="1"/>
</dbReference>
<evidence type="ECO:0000256" key="1">
    <source>
        <dbReference type="ARBA" id="ARBA00009249"/>
    </source>
</evidence>
<dbReference type="HAMAP" id="MF_00272">
    <property type="entry name" value="GcvH"/>
    <property type="match status" value="1"/>
</dbReference>
<dbReference type="PROSITE" id="PS50968">
    <property type="entry name" value="BIOTINYL_LIPOYL"/>
    <property type="match status" value="1"/>
</dbReference>
<keyword evidence="7" id="KW-1185">Reference proteome</keyword>
<comment type="caution">
    <text evidence="6">The sequence shown here is derived from an EMBL/GenBank/DDBJ whole genome shotgun (WGS) entry which is preliminary data.</text>
</comment>
<dbReference type="PROSITE" id="PS00189">
    <property type="entry name" value="LIPOYL"/>
    <property type="match status" value="1"/>
</dbReference>
<comment type="function">
    <text evidence="3">The glycine cleavage system catalyzes the degradation of glycine. The H protein shuttles the methylamine group of glycine from the P protein to the T protein.</text>
</comment>
<comment type="similarity">
    <text evidence="1 3">Belongs to the GcvH family.</text>
</comment>
<evidence type="ECO:0000313" key="6">
    <source>
        <dbReference type="EMBL" id="KGE04094.1"/>
    </source>
</evidence>
<name>A0A095WZR5_9GAMM</name>
<keyword evidence="2 3" id="KW-0450">Lipoyl</keyword>
<dbReference type="HOGENOM" id="CLU_097408_2_1_6"/>
<dbReference type="GO" id="GO:0019464">
    <property type="term" value="P:glycine decarboxylation via glycine cleavage system"/>
    <property type="evidence" value="ECO:0007669"/>
    <property type="project" value="UniProtKB-UniRule"/>
</dbReference>
<accession>A0A095WZR5</accession>
<dbReference type="AlphaFoldDB" id="A0A095WZR5"/>
<dbReference type="NCBIfam" id="NF002270">
    <property type="entry name" value="PRK01202.1"/>
    <property type="match status" value="1"/>
</dbReference>
<dbReference type="InterPro" id="IPR011053">
    <property type="entry name" value="Single_hybrid_motif"/>
</dbReference>
<dbReference type="SUPFAM" id="SSF51230">
    <property type="entry name" value="Single hybrid motif"/>
    <property type="match status" value="1"/>
</dbReference>
<dbReference type="InterPro" id="IPR033753">
    <property type="entry name" value="GCV_H/Fam206"/>
</dbReference>
<feature type="domain" description="Lipoyl-binding" evidence="5">
    <location>
        <begin position="24"/>
        <end position="106"/>
    </location>
</feature>
<dbReference type="EMBL" id="AUVB01000038">
    <property type="protein sequence ID" value="KGE04094.1"/>
    <property type="molecule type" value="Genomic_DNA"/>
</dbReference>
<dbReference type="InterPro" id="IPR017453">
    <property type="entry name" value="GCV_H_sub"/>
</dbReference>
<dbReference type="InterPro" id="IPR000089">
    <property type="entry name" value="Biotin_lipoyl"/>
</dbReference>
<dbReference type="STRING" id="1265313.HRUBRA_01318"/>
<dbReference type="Gene3D" id="2.40.50.100">
    <property type="match status" value="1"/>
</dbReference>
<reference evidence="6 7" key="1">
    <citation type="journal article" date="2014" name="Genome Announc.">
        <title>Genome Sequence of Gammaproteobacterial Pseudohaliea rubra Type Strain DSM 19751, Isolated from Coastal Seawater of the Mediterranean Sea.</title>
        <authorList>
            <person name="Spring S."/>
            <person name="Fiebig A."/>
            <person name="Riedel T."/>
            <person name="Goker M."/>
            <person name="Klenk H.P."/>
        </authorList>
    </citation>
    <scope>NUCLEOTIDE SEQUENCE [LARGE SCALE GENOMIC DNA]</scope>
    <source>
        <strain evidence="6 7">DSM 19751</strain>
    </source>
</reference>
<dbReference type="PATRIC" id="fig|1265313.6.peg.1302"/>
<dbReference type="InterPro" id="IPR002930">
    <property type="entry name" value="GCV_H"/>
</dbReference>
<dbReference type="RefSeq" id="WP_035515587.1">
    <property type="nucleotide sequence ID" value="NZ_KN234756.1"/>
</dbReference>
<dbReference type="Proteomes" id="UP000029640">
    <property type="component" value="Unassembled WGS sequence"/>
</dbReference>
<sequence>MSQAPEELSYARSHEWARLEEDGTVTVGISDHAQDALGDVVFVELPEDGAELAAGDEAGVVESVKAASDIYAPIGGTVIATNGALEETPETVNADPYNDGWFFRLKPTDTAELEQLLDAAAYRQHCSEDS</sequence>
<dbReference type="GO" id="GO:0009249">
    <property type="term" value="P:protein lipoylation"/>
    <property type="evidence" value="ECO:0007669"/>
    <property type="project" value="TreeGrafter"/>
</dbReference>
<evidence type="ECO:0000256" key="2">
    <source>
        <dbReference type="ARBA" id="ARBA00022823"/>
    </source>
</evidence>
<dbReference type="InterPro" id="IPR003016">
    <property type="entry name" value="2-oxoA_DH_lipoyl-BS"/>
</dbReference>
<proteinExistence type="inferred from homology"/>
<gene>
    <name evidence="3" type="primary">gcvH</name>
    <name evidence="6" type="ORF">HRUBRA_01318</name>
</gene>
<dbReference type="GO" id="GO:0005960">
    <property type="term" value="C:glycine cleavage complex"/>
    <property type="evidence" value="ECO:0007669"/>
    <property type="project" value="InterPro"/>
</dbReference>
<evidence type="ECO:0000256" key="4">
    <source>
        <dbReference type="PIRSR" id="PIRSR617453-50"/>
    </source>
</evidence>
<evidence type="ECO:0000313" key="7">
    <source>
        <dbReference type="Proteomes" id="UP000029640"/>
    </source>
</evidence>
<dbReference type="PANTHER" id="PTHR11715">
    <property type="entry name" value="GLYCINE CLEAVAGE SYSTEM H PROTEIN"/>
    <property type="match status" value="1"/>
</dbReference>
<dbReference type="CDD" id="cd06848">
    <property type="entry name" value="GCS_H"/>
    <property type="match status" value="1"/>
</dbReference>
<dbReference type="OrthoDB" id="9796712at2"/>
<evidence type="ECO:0000259" key="5">
    <source>
        <dbReference type="PROSITE" id="PS50968"/>
    </source>
</evidence>
<comment type="subunit">
    <text evidence="3">The glycine cleavage system is composed of four proteins: P, T, L and H.</text>
</comment>
<dbReference type="GO" id="GO:0005829">
    <property type="term" value="C:cytosol"/>
    <property type="evidence" value="ECO:0007669"/>
    <property type="project" value="TreeGrafter"/>
</dbReference>
<feature type="modified residue" description="N6-lipoyllysine" evidence="3 4">
    <location>
        <position position="65"/>
    </location>
</feature>
<dbReference type="PANTHER" id="PTHR11715:SF3">
    <property type="entry name" value="GLYCINE CLEAVAGE SYSTEM H PROTEIN-RELATED"/>
    <property type="match status" value="1"/>
</dbReference>
<dbReference type="NCBIfam" id="TIGR00527">
    <property type="entry name" value="gcvH"/>
    <property type="match status" value="1"/>
</dbReference>